<comment type="caution">
    <text evidence="9">The sequence shown here is derived from an EMBL/GenBank/DDBJ whole genome shotgun (WGS) entry which is preliminary data.</text>
</comment>
<comment type="similarity">
    <text evidence="1 7">Belongs to the CcmH/CycL/Ccl2/NrfF family.</text>
</comment>
<evidence type="ECO:0000259" key="8">
    <source>
        <dbReference type="Pfam" id="PF03918"/>
    </source>
</evidence>
<evidence type="ECO:0000256" key="7">
    <source>
        <dbReference type="RuleBase" id="RU364112"/>
    </source>
</evidence>
<keyword evidence="10" id="KW-1185">Reference proteome</keyword>
<dbReference type="InterPro" id="IPR038297">
    <property type="entry name" value="CcmH/CycL/NrfF/Ccl2_sf"/>
</dbReference>
<evidence type="ECO:0000256" key="5">
    <source>
        <dbReference type="ARBA" id="ARBA00022748"/>
    </source>
</evidence>
<dbReference type="GO" id="GO:0046872">
    <property type="term" value="F:metal ion binding"/>
    <property type="evidence" value="ECO:0007669"/>
    <property type="project" value="UniProtKB-KW"/>
</dbReference>
<name>A0A9Q3UKL3_9GAMM</name>
<keyword evidence="7" id="KW-0812">Transmembrane</keyword>
<dbReference type="RefSeq" id="WP_228233284.1">
    <property type="nucleotide sequence ID" value="NZ_ARXL01000005.1"/>
</dbReference>
<keyword evidence="4 7" id="KW-0732">Signal</keyword>
<accession>A0A9Q3UKL3</accession>
<dbReference type="PANTHER" id="PTHR47870:SF1">
    <property type="entry name" value="CYTOCHROME C-TYPE BIOGENESIS PROTEIN CCMH"/>
    <property type="match status" value="1"/>
</dbReference>
<feature type="chain" id="PRO_5040541883" description="Cytochrome c-type biogenesis protein" evidence="7">
    <location>
        <begin position="24"/>
        <end position="143"/>
    </location>
</feature>
<evidence type="ECO:0000313" key="10">
    <source>
        <dbReference type="Proteomes" id="UP001108027"/>
    </source>
</evidence>
<dbReference type="PANTHER" id="PTHR47870">
    <property type="entry name" value="CYTOCHROME C-TYPE BIOGENESIS PROTEIN CCMH"/>
    <property type="match status" value="1"/>
</dbReference>
<dbReference type="FunFam" id="1.10.8.640:FF:000001">
    <property type="entry name" value="Cytochrome c-type biogenesis protein"/>
    <property type="match status" value="1"/>
</dbReference>
<keyword evidence="6 7" id="KW-0408">Iron</keyword>
<evidence type="ECO:0000256" key="3">
    <source>
        <dbReference type="ARBA" id="ARBA00022723"/>
    </source>
</evidence>
<dbReference type="Proteomes" id="UP001108027">
    <property type="component" value="Unassembled WGS sequence"/>
</dbReference>
<evidence type="ECO:0000313" key="9">
    <source>
        <dbReference type="EMBL" id="MCC4307925.1"/>
    </source>
</evidence>
<dbReference type="Pfam" id="PF03918">
    <property type="entry name" value="CcmH"/>
    <property type="match status" value="1"/>
</dbReference>
<dbReference type="Gene3D" id="1.10.8.640">
    <property type="entry name" value="Cytochrome C biogenesis protein"/>
    <property type="match status" value="1"/>
</dbReference>
<dbReference type="EMBL" id="JAJGNA010000004">
    <property type="protein sequence ID" value="MCC4307925.1"/>
    <property type="molecule type" value="Genomic_DNA"/>
</dbReference>
<keyword evidence="3 7" id="KW-0479">Metal-binding</keyword>
<keyword evidence="2 7" id="KW-0349">Heme</keyword>
<dbReference type="GO" id="GO:0017004">
    <property type="term" value="P:cytochrome complex assembly"/>
    <property type="evidence" value="ECO:0007669"/>
    <property type="project" value="UniProtKB-KW"/>
</dbReference>
<feature type="transmembrane region" description="Helical" evidence="7">
    <location>
        <begin position="107"/>
        <end position="128"/>
    </location>
</feature>
<organism evidence="9 10">
    <name type="scientific">Alloalcanivorax marinus</name>
    <dbReference type="NCBI Taxonomy" id="1177169"/>
    <lineage>
        <taxon>Bacteria</taxon>
        <taxon>Pseudomonadati</taxon>
        <taxon>Pseudomonadota</taxon>
        <taxon>Gammaproteobacteria</taxon>
        <taxon>Oceanospirillales</taxon>
        <taxon>Alcanivoracaceae</taxon>
        <taxon>Alloalcanivorax</taxon>
    </lineage>
</organism>
<comment type="function">
    <text evidence="7">Possible subunit of a heme lyase.</text>
</comment>
<evidence type="ECO:0000256" key="2">
    <source>
        <dbReference type="ARBA" id="ARBA00022617"/>
    </source>
</evidence>
<keyword evidence="5" id="KW-0201">Cytochrome c-type biogenesis</keyword>
<proteinExistence type="inferred from homology"/>
<protein>
    <recommendedName>
        <fullName evidence="7">Cytochrome c-type biogenesis protein</fullName>
    </recommendedName>
</protein>
<reference evidence="9" key="1">
    <citation type="submission" date="2021-10" db="EMBL/GenBank/DDBJ databases">
        <title>The diversity and Nitrogen Metabolism of Culturable Nitrate-Utilizing Bacteria Within the Oxygen Minimum Zone of the Changjiang (Yangtze River)Estuary.</title>
        <authorList>
            <person name="Zhang D."/>
            <person name="Zheng J."/>
            <person name="Liu S."/>
            <person name="He W."/>
        </authorList>
    </citation>
    <scope>NUCLEOTIDE SEQUENCE</scope>
    <source>
        <strain evidence="9">FXH-223</strain>
    </source>
</reference>
<sequence length="143" mass="16503">MIRVFPALLLVLCALLLASPLRAAIDLYQFDNTEQQDRFHRLTEELRCPKCQNQSIADSDAEIARDMRERTARMIREGRSDQEVVNFFVDRYGDFVSYRPPVNERTAILWMGPLGLLLLGVLAIVLLVRRASRRAELEEDDQP</sequence>
<keyword evidence="7" id="KW-0472">Membrane</keyword>
<evidence type="ECO:0000256" key="1">
    <source>
        <dbReference type="ARBA" id="ARBA00010342"/>
    </source>
</evidence>
<evidence type="ECO:0000256" key="4">
    <source>
        <dbReference type="ARBA" id="ARBA00022729"/>
    </source>
</evidence>
<dbReference type="GO" id="GO:0005886">
    <property type="term" value="C:plasma membrane"/>
    <property type="evidence" value="ECO:0007669"/>
    <property type="project" value="TreeGrafter"/>
</dbReference>
<feature type="signal peptide" evidence="7">
    <location>
        <begin position="1"/>
        <end position="23"/>
    </location>
</feature>
<feature type="domain" description="CcmH/CycL/Ccl2/NrfF N-terminal" evidence="8">
    <location>
        <begin position="12"/>
        <end position="137"/>
    </location>
</feature>
<keyword evidence="7" id="KW-1133">Transmembrane helix</keyword>
<dbReference type="InterPro" id="IPR005616">
    <property type="entry name" value="CcmH/CycL/Ccl2/NrfF_N"/>
</dbReference>
<dbReference type="InterPro" id="IPR051263">
    <property type="entry name" value="C-type_cytochrome_biogenesis"/>
</dbReference>
<dbReference type="AlphaFoldDB" id="A0A9Q3UKL3"/>
<gene>
    <name evidence="9" type="ORF">LL252_05020</name>
</gene>
<evidence type="ECO:0000256" key="6">
    <source>
        <dbReference type="ARBA" id="ARBA00023004"/>
    </source>
</evidence>
<dbReference type="CDD" id="cd16378">
    <property type="entry name" value="CcmH_N"/>
    <property type="match status" value="1"/>
</dbReference>